<organism evidence="2 3">
    <name type="scientific">Clostridium cavendishii DSM 21758</name>
    <dbReference type="NCBI Taxonomy" id="1121302"/>
    <lineage>
        <taxon>Bacteria</taxon>
        <taxon>Bacillati</taxon>
        <taxon>Bacillota</taxon>
        <taxon>Clostridia</taxon>
        <taxon>Eubacteriales</taxon>
        <taxon>Clostridiaceae</taxon>
        <taxon>Clostridium</taxon>
    </lineage>
</organism>
<dbReference type="PANTHER" id="PTHR31528:SF3">
    <property type="entry name" value="THIAMINE BIOSYNTHESIS PROTEIN HI_0357-RELATED"/>
    <property type="match status" value="1"/>
</dbReference>
<dbReference type="STRING" id="1121302.SAMN02745163_01738"/>
<dbReference type="EMBL" id="FQZB01000007">
    <property type="protein sequence ID" value="SHJ31066.1"/>
    <property type="molecule type" value="Genomic_DNA"/>
</dbReference>
<dbReference type="SUPFAM" id="SSF53850">
    <property type="entry name" value="Periplasmic binding protein-like II"/>
    <property type="match status" value="1"/>
</dbReference>
<dbReference type="OrthoDB" id="9815602at2"/>
<sequence>MKKKLLSIIALTIVSSILITGCTKKQDDSKAASTKDLEKVKLILDWTPNTNHTGLYVAKDKGYFKDEGLEVEIVQPSEGAVSQLIAANKGDFGISYQEDVTFARTSESSLPIKAVATIIQHNTSGFAAPKSKGIKTPKDFEGKTYGGWGSPSENAILKAVMEKDGGDFNKLKIVNIGSDDFFAATQKNVDFAWIFEGWAGIEAKQKGIDLDYIEIGKLNKALDYYTPIIIANEETINKKPELVKKFLKATSKGYEYAIQNPEDAGKVLLKNSPELNEALVMESQKYLKDKYKAESPRWGEMKESVWDNYSKFLLDNKLIPKELKAKDAFTNEFLPK</sequence>
<dbReference type="InterPro" id="IPR015168">
    <property type="entry name" value="SsuA/THI5"/>
</dbReference>
<reference evidence="2 3" key="1">
    <citation type="submission" date="2016-11" db="EMBL/GenBank/DDBJ databases">
        <authorList>
            <person name="Jaros S."/>
            <person name="Januszkiewicz K."/>
            <person name="Wedrychowicz H."/>
        </authorList>
    </citation>
    <scope>NUCLEOTIDE SEQUENCE [LARGE SCALE GENOMIC DNA]</scope>
    <source>
        <strain evidence="2 3">DSM 21758</strain>
    </source>
</reference>
<evidence type="ECO:0000313" key="2">
    <source>
        <dbReference type="EMBL" id="SHJ31066.1"/>
    </source>
</evidence>
<evidence type="ECO:0000259" key="1">
    <source>
        <dbReference type="Pfam" id="PF09084"/>
    </source>
</evidence>
<dbReference type="PROSITE" id="PS51257">
    <property type="entry name" value="PROKAR_LIPOPROTEIN"/>
    <property type="match status" value="1"/>
</dbReference>
<accession>A0A1M6I9J5</accession>
<proteinExistence type="predicted"/>
<evidence type="ECO:0000313" key="3">
    <source>
        <dbReference type="Proteomes" id="UP000184310"/>
    </source>
</evidence>
<dbReference type="Proteomes" id="UP000184310">
    <property type="component" value="Unassembled WGS sequence"/>
</dbReference>
<dbReference type="AlphaFoldDB" id="A0A1M6I9J5"/>
<dbReference type="GO" id="GO:0009228">
    <property type="term" value="P:thiamine biosynthetic process"/>
    <property type="evidence" value="ECO:0007669"/>
    <property type="project" value="InterPro"/>
</dbReference>
<protein>
    <submittedName>
        <fullName evidence="2">ABC-type nitrate/sulfonate/bicarbonate transport system, substrate-binding protein</fullName>
    </submittedName>
</protein>
<dbReference type="Pfam" id="PF09084">
    <property type="entry name" value="NMT1"/>
    <property type="match status" value="1"/>
</dbReference>
<keyword evidence="3" id="KW-1185">Reference proteome</keyword>
<dbReference type="RefSeq" id="WP_143152474.1">
    <property type="nucleotide sequence ID" value="NZ_FQZB01000007.1"/>
</dbReference>
<gene>
    <name evidence="2" type="ORF">SAMN02745163_01738</name>
</gene>
<name>A0A1M6I9J5_9CLOT</name>
<feature type="domain" description="SsuA/THI5-like" evidence="1">
    <location>
        <begin position="49"/>
        <end position="264"/>
    </location>
</feature>
<dbReference type="Gene3D" id="3.40.190.10">
    <property type="entry name" value="Periplasmic binding protein-like II"/>
    <property type="match status" value="2"/>
</dbReference>
<dbReference type="InterPro" id="IPR027939">
    <property type="entry name" value="NMT1/THI5"/>
</dbReference>
<dbReference type="PANTHER" id="PTHR31528">
    <property type="entry name" value="4-AMINO-5-HYDROXYMETHYL-2-METHYLPYRIMIDINE PHOSPHATE SYNTHASE THI11-RELATED"/>
    <property type="match status" value="1"/>
</dbReference>